<name>A0A072VDD4_MEDTR</name>
<keyword evidence="1" id="KW-0472">Membrane</keyword>
<evidence type="ECO:0000313" key="2">
    <source>
        <dbReference type="EnsemblPlants" id="KEH40029"/>
    </source>
</evidence>
<keyword evidence="1" id="KW-0812">Transmembrane</keyword>
<dbReference type="HOGENOM" id="CLU_1973775_0_0_1"/>
<protein>
    <submittedName>
        <fullName evidence="1">Transmembrane protein, putative</fullName>
    </submittedName>
</protein>
<dbReference type="AlphaFoldDB" id="A0A072VDD4"/>
<keyword evidence="3" id="KW-1185">Reference proteome</keyword>
<sequence length="127" mass="14215">MDIPVTLISSYICVGIMPLYAINLDVNYDGKIPSYSRVLNHMLVGNILSFSQYGRHNKSTSFPTLAFFPHIKICILKKQIKGVPSSSFGIGGIFLHSFLTSLTLIDEGHRKVRTPYDESKKILNDPI</sequence>
<reference evidence="1 3" key="2">
    <citation type="journal article" date="2014" name="BMC Genomics">
        <title>An improved genome release (version Mt4.0) for the model legume Medicago truncatula.</title>
        <authorList>
            <person name="Tang H."/>
            <person name="Krishnakumar V."/>
            <person name="Bidwell S."/>
            <person name="Rosen B."/>
            <person name="Chan A."/>
            <person name="Zhou S."/>
            <person name="Gentzbittel L."/>
            <person name="Childs K.L."/>
            <person name="Yandell M."/>
            <person name="Gundlach H."/>
            <person name="Mayer K.F."/>
            <person name="Schwartz D.C."/>
            <person name="Town C.D."/>
        </authorList>
    </citation>
    <scope>GENOME REANNOTATION</scope>
    <source>
        <strain evidence="1">A17</strain>
        <strain evidence="2 3">cv. Jemalong A17</strain>
    </source>
</reference>
<dbReference type="Proteomes" id="UP000002051">
    <property type="component" value="Unassembled WGS sequence"/>
</dbReference>
<reference evidence="2" key="3">
    <citation type="submission" date="2015-04" db="UniProtKB">
        <authorList>
            <consortium name="EnsemblPlants"/>
        </authorList>
    </citation>
    <scope>IDENTIFICATION</scope>
    <source>
        <strain evidence="2">cv. Jemalong A17</strain>
    </source>
</reference>
<evidence type="ECO:0000313" key="1">
    <source>
        <dbReference type="EMBL" id="KEH40029.1"/>
    </source>
</evidence>
<dbReference type="EnsemblPlants" id="KEH40029">
    <property type="protein sequence ID" value="KEH40029"/>
    <property type="gene ID" value="MTR_1g019125"/>
</dbReference>
<organism evidence="1 3">
    <name type="scientific">Medicago truncatula</name>
    <name type="common">Barrel medic</name>
    <name type="synonym">Medicago tribuloides</name>
    <dbReference type="NCBI Taxonomy" id="3880"/>
    <lineage>
        <taxon>Eukaryota</taxon>
        <taxon>Viridiplantae</taxon>
        <taxon>Streptophyta</taxon>
        <taxon>Embryophyta</taxon>
        <taxon>Tracheophyta</taxon>
        <taxon>Spermatophyta</taxon>
        <taxon>Magnoliopsida</taxon>
        <taxon>eudicotyledons</taxon>
        <taxon>Gunneridae</taxon>
        <taxon>Pentapetalae</taxon>
        <taxon>rosids</taxon>
        <taxon>fabids</taxon>
        <taxon>Fabales</taxon>
        <taxon>Fabaceae</taxon>
        <taxon>Papilionoideae</taxon>
        <taxon>50 kb inversion clade</taxon>
        <taxon>NPAAA clade</taxon>
        <taxon>Hologalegina</taxon>
        <taxon>IRL clade</taxon>
        <taxon>Trifolieae</taxon>
        <taxon>Medicago</taxon>
    </lineage>
</organism>
<reference evidence="1 3" key="1">
    <citation type="journal article" date="2011" name="Nature">
        <title>The Medicago genome provides insight into the evolution of rhizobial symbioses.</title>
        <authorList>
            <person name="Young N.D."/>
            <person name="Debelle F."/>
            <person name="Oldroyd G.E."/>
            <person name="Geurts R."/>
            <person name="Cannon S.B."/>
            <person name="Udvardi M.K."/>
            <person name="Benedito V.A."/>
            <person name="Mayer K.F."/>
            <person name="Gouzy J."/>
            <person name="Schoof H."/>
            <person name="Van de Peer Y."/>
            <person name="Proost S."/>
            <person name="Cook D.R."/>
            <person name="Meyers B.C."/>
            <person name="Spannagl M."/>
            <person name="Cheung F."/>
            <person name="De Mita S."/>
            <person name="Krishnakumar V."/>
            <person name="Gundlach H."/>
            <person name="Zhou S."/>
            <person name="Mudge J."/>
            <person name="Bharti A.K."/>
            <person name="Murray J.D."/>
            <person name="Naoumkina M.A."/>
            <person name="Rosen B."/>
            <person name="Silverstein K.A."/>
            <person name="Tang H."/>
            <person name="Rombauts S."/>
            <person name="Zhao P.X."/>
            <person name="Zhou P."/>
            <person name="Barbe V."/>
            <person name="Bardou P."/>
            <person name="Bechner M."/>
            <person name="Bellec A."/>
            <person name="Berger A."/>
            <person name="Berges H."/>
            <person name="Bidwell S."/>
            <person name="Bisseling T."/>
            <person name="Choisne N."/>
            <person name="Couloux A."/>
            <person name="Denny R."/>
            <person name="Deshpande S."/>
            <person name="Dai X."/>
            <person name="Doyle J.J."/>
            <person name="Dudez A.M."/>
            <person name="Farmer A.D."/>
            <person name="Fouteau S."/>
            <person name="Franken C."/>
            <person name="Gibelin C."/>
            <person name="Gish J."/>
            <person name="Goldstein S."/>
            <person name="Gonzalez A.J."/>
            <person name="Green P.J."/>
            <person name="Hallab A."/>
            <person name="Hartog M."/>
            <person name="Hua A."/>
            <person name="Humphray S.J."/>
            <person name="Jeong D.H."/>
            <person name="Jing Y."/>
            <person name="Jocker A."/>
            <person name="Kenton S.M."/>
            <person name="Kim D.J."/>
            <person name="Klee K."/>
            <person name="Lai H."/>
            <person name="Lang C."/>
            <person name="Lin S."/>
            <person name="Macmil S.L."/>
            <person name="Magdelenat G."/>
            <person name="Matthews L."/>
            <person name="McCorrison J."/>
            <person name="Monaghan E.L."/>
            <person name="Mun J.H."/>
            <person name="Najar F.Z."/>
            <person name="Nicholson C."/>
            <person name="Noirot C."/>
            <person name="O'Bleness M."/>
            <person name="Paule C.R."/>
            <person name="Poulain J."/>
            <person name="Prion F."/>
            <person name="Qin B."/>
            <person name="Qu C."/>
            <person name="Retzel E.F."/>
            <person name="Riddle C."/>
            <person name="Sallet E."/>
            <person name="Samain S."/>
            <person name="Samson N."/>
            <person name="Sanders I."/>
            <person name="Saurat O."/>
            <person name="Scarpelli C."/>
            <person name="Schiex T."/>
            <person name="Segurens B."/>
            <person name="Severin A.J."/>
            <person name="Sherrier D.J."/>
            <person name="Shi R."/>
            <person name="Sims S."/>
            <person name="Singer S.R."/>
            <person name="Sinharoy S."/>
            <person name="Sterck L."/>
            <person name="Viollet A."/>
            <person name="Wang B.B."/>
            <person name="Wang K."/>
            <person name="Wang M."/>
            <person name="Wang X."/>
            <person name="Warfsmann J."/>
            <person name="Weissenbach J."/>
            <person name="White D.D."/>
            <person name="White J.D."/>
            <person name="Wiley G.B."/>
            <person name="Wincker P."/>
            <person name="Xing Y."/>
            <person name="Yang L."/>
            <person name="Yao Z."/>
            <person name="Ying F."/>
            <person name="Zhai J."/>
            <person name="Zhou L."/>
            <person name="Zuber A."/>
            <person name="Denarie J."/>
            <person name="Dixon R.A."/>
            <person name="May G.D."/>
            <person name="Schwartz D.C."/>
            <person name="Rogers J."/>
            <person name="Quetier F."/>
            <person name="Town C.D."/>
            <person name="Roe B.A."/>
        </authorList>
    </citation>
    <scope>NUCLEOTIDE SEQUENCE [LARGE SCALE GENOMIC DNA]</scope>
    <source>
        <strain evidence="1">A17</strain>
        <strain evidence="2 3">cv. Jemalong A17</strain>
    </source>
</reference>
<dbReference type="EMBL" id="CM001217">
    <property type="protein sequence ID" value="KEH40029.1"/>
    <property type="molecule type" value="Genomic_DNA"/>
</dbReference>
<proteinExistence type="predicted"/>
<gene>
    <name evidence="1" type="ordered locus">MTR_1g019125</name>
</gene>
<accession>A0A072VDD4</accession>
<evidence type="ECO:0000313" key="3">
    <source>
        <dbReference type="Proteomes" id="UP000002051"/>
    </source>
</evidence>